<evidence type="ECO:0000313" key="3">
    <source>
        <dbReference type="EMBL" id="EAM51616.1"/>
    </source>
</evidence>
<name>Q4BUF6_CROWT</name>
<dbReference type="GO" id="GO:0003677">
    <property type="term" value="F:DNA binding"/>
    <property type="evidence" value="ECO:0007669"/>
    <property type="project" value="InterPro"/>
</dbReference>
<comment type="caution">
    <text evidence="2">The sequence shown here is derived from an EMBL/GenBank/DDBJ whole genome shotgun (WGS) entry which is preliminary data.</text>
</comment>
<dbReference type="EMBL" id="AADV02000284">
    <property type="protein sequence ID" value="EAM47535.1"/>
    <property type="molecule type" value="Genomic_DNA"/>
</dbReference>
<dbReference type="EMBL" id="AADV02000004">
    <property type="protein sequence ID" value="EAM51616.1"/>
    <property type="molecule type" value="Genomic_DNA"/>
</dbReference>
<protein>
    <recommendedName>
        <fullName evidence="1">Transposase IS4-like domain-containing protein</fullName>
    </recommendedName>
</protein>
<dbReference type="SUPFAM" id="SSF53098">
    <property type="entry name" value="Ribonuclease H-like"/>
    <property type="match status" value="1"/>
</dbReference>
<dbReference type="InterPro" id="IPR012337">
    <property type="entry name" value="RNaseH-like_sf"/>
</dbReference>
<proteinExistence type="predicted"/>
<dbReference type="GO" id="GO:0006313">
    <property type="term" value="P:DNA transposition"/>
    <property type="evidence" value="ECO:0007669"/>
    <property type="project" value="InterPro"/>
</dbReference>
<evidence type="ECO:0000313" key="2">
    <source>
        <dbReference type="EMBL" id="EAM47535.1"/>
    </source>
</evidence>
<reference evidence="2 4" key="2">
    <citation type="submission" date="2005-06" db="EMBL/GenBank/DDBJ databases">
        <title>Annotation of the draft genome assembly of Crocosphaera watsonii WH 8501.</title>
        <authorList>
            <consortium name="US DOE Joint Genome Institute (JGI-ORNL)"/>
            <person name="Larimer F."/>
            <person name="Land M."/>
        </authorList>
    </citation>
    <scope>NUCLEOTIDE SEQUENCE [LARGE SCALE GENOMIC DNA]</scope>
    <source>
        <strain evidence="2 4">WH 8501</strain>
    </source>
</reference>
<evidence type="ECO:0000313" key="4">
    <source>
        <dbReference type="Proteomes" id="UP000003922"/>
    </source>
</evidence>
<accession>Q4BUF6</accession>
<dbReference type="AlphaFoldDB" id="Q4BUF6"/>
<dbReference type="Proteomes" id="UP000003922">
    <property type="component" value="Unassembled WGS sequence"/>
</dbReference>
<organism evidence="2 4">
    <name type="scientific">Crocosphaera watsonii WH 8501</name>
    <dbReference type="NCBI Taxonomy" id="165597"/>
    <lineage>
        <taxon>Bacteria</taxon>
        <taxon>Bacillati</taxon>
        <taxon>Cyanobacteriota</taxon>
        <taxon>Cyanophyceae</taxon>
        <taxon>Oscillatoriophycideae</taxon>
        <taxon>Chroococcales</taxon>
        <taxon>Aphanothecaceae</taxon>
        <taxon>Crocosphaera</taxon>
    </lineage>
</organism>
<reference evidence="2 4" key="1">
    <citation type="submission" date="2004-02" db="EMBL/GenBank/DDBJ databases">
        <authorList>
            <consortium name="DOE Joint Genome Institute"/>
        </authorList>
    </citation>
    <scope>NUCLEOTIDE SEQUENCE [LARGE SCALE GENOMIC DNA]</scope>
    <source>
        <strain evidence="2 4">WH 8501</strain>
    </source>
</reference>
<dbReference type="KEGG" id="cwa:CwatDRAFT_0200"/>
<feature type="domain" description="Transposase IS4-like" evidence="1">
    <location>
        <begin position="3"/>
        <end position="153"/>
    </location>
</feature>
<gene>
    <name evidence="2" type="ORF">CwatDRAFT_0200</name>
    <name evidence="3" type="ORF">CwatDRAFT_4770</name>
</gene>
<reference evidence="2 4" key="3">
    <citation type="submission" date="2005-06" db="EMBL/GenBank/DDBJ databases">
        <title>Sequencing of the draft genome and assembly of Crocosphaera watsonii WH 8501.</title>
        <authorList>
            <consortium name="US DOE Joint Genome Institute (JGI-PGF)"/>
            <person name="Copeland A."/>
            <person name="Lucas S."/>
            <person name="Lapidus A."/>
            <person name="Barry K."/>
            <person name="Detter C."/>
            <person name="Glavina T."/>
            <person name="Hammon N."/>
            <person name="Israni S."/>
            <person name="Pitluck S."/>
            <person name="Richardson P."/>
        </authorList>
    </citation>
    <scope>NUCLEOTIDE SEQUENCE [LARGE SCALE GENOMIC DNA]</scope>
    <source>
        <strain evidence="2 4">WH 8501</strain>
    </source>
</reference>
<dbReference type="InterPro" id="IPR002559">
    <property type="entry name" value="Transposase_11"/>
</dbReference>
<evidence type="ECO:0000259" key="1">
    <source>
        <dbReference type="Pfam" id="PF01609"/>
    </source>
</evidence>
<keyword evidence="4" id="KW-1185">Reference proteome</keyword>
<sequence length="197" mass="23353">MMLSEVLAWGLRPIYVTGDSWYSSKENLKFLKKQELGFMIGIAKNRQVSIVKGQYQSVESLEIEENGTIVYLKEFGEVKVFKKHFKNGMLRFYILFDQENKDLRETDKTLFTLLKTTHWIIECYHRALKQLCGINKFIVRKSEAILTHFFSSLRAFIKLELMRANELIDNWYQLQRELSIEVNRNFILEQINLKLSA</sequence>
<dbReference type="Pfam" id="PF01609">
    <property type="entry name" value="DDE_Tnp_1"/>
    <property type="match status" value="1"/>
</dbReference>
<dbReference type="KEGG" id="cwa:CwatDRAFT_4770"/>
<dbReference type="GO" id="GO:0004803">
    <property type="term" value="F:transposase activity"/>
    <property type="evidence" value="ECO:0007669"/>
    <property type="project" value="InterPro"/>
</dbReference>